<dbReference type="PROSITE" id="PS51891">
    <property type="entry name" value="CENP_V_GFA"/>
    <property type="match status" value="1"/>
</dbReference>
<keyword evidence="2" id="KW-0479">Metal-binding</keyword>
<evidence type="ECO:0000313" key="6">
    <source>
        <dbReference type="EMBL" id="MDC2889917.1"/>
    </source>
</evidence>
<keyword evidence="3" id="KW-0862">Zinc</keyword>
<evidence type="ECO:0000256" key="1">
    <source>
        <dbReference type="ARBA" id="ARBA00005495"/>
    </source>
</evidence>
<dbReference type="SUPFAM" id="SSF51316">
    <property type="entry name" value="Mss4-like"/>
    <property type="match status" value="1"/>
</dbReference>
<proteinExistence type="inferred from homology"/>
<dbReference type="EMBL" id="JAQOMS010000002">
    <property type="protein sequence ID" value="MDC2889917.1"/>
    <property type="molecule type" value="Genomic_DNA"/>
</dbReference>
<gene>
    <name evidence="6" type="ORF">PN838_15540</name>
</gene>
<dbReference type="PANTHER" id="PTHR33337:SF40">
    <property type="entry name" value="CENP-V_GFA DOMAIN-CONTAINING PROTEIN-RELATED"/>
    <property type="match status" value="1"/>
</dbReference>
<dbReference type="Proteomes" id="UP001528411">
    <property type="component" value="Unassembled WGS sequence"/>
</dbReference>
<keyword evidence="4" id="KW-0456">Lyase</keyword>
<name>A0ABT5FEG2_9GAMM</name>
<accession>A0ABT5FEG2</accession>
<comment type="similarity">
    <text evidence="1">Belongs to the Gfa family.</text>
</comment>
<evidence type="ECO:0000259" key="5">
    <source>
        <dbReference type="PROSITE" id="PS51891"/>
    </source>
</evidence>
<evidence type="ECO:0000256" key="3">
    <source>
        <dbReference type="ARBA" id="ARBA00022833"/>
    </source>
</evidence>
<dbReference type="Pfam" id="PF04828">
    <property type="entry name" value="GFA"/>
    <property type="match status" value="1"/>
</dbReference>
<evidence type="ECO:0000256" key="4">
    <source>
        <dbReference type="ARBA" id="ARBA00023239"/>
    </source>
</evidence>
<dbReference type="InterPro" id="IPR006913">
    <property type="entry name" value="CENP-V/GFA"/>
</dbReference>
<dbReference type="InterPro" id="IPR011057">
    <property type="entry name" value="Mss4-like_sf"/>
</dbReference>
<feature type="domain" description="CENP-V/GFA" evidence="5">
    <location>
        <begin position="5"/>
        <end position="131"/>
    </location>
</feature>
<organism evidence="6 7">
    <name type="scientific">Psychrosphaera algicola</name>
    <dbReference type="NCBI Taxonomy" id="3023714"/>
    <lineage>
        <taxon>Bacteria</taxon>
        <taxon>Pseudomonadati</taxon>
        <taxon>Pseudomonadota</taxon>
        <taxon>Gammaproteobacteria</taxon>
        <taxon>Alteromonadales</taxon>
        <taxon>Pseudoalteromonadaceae</taxon>
        <taxon>Psychrosphaera</taxon>
    </lineage>
</organism>
<evidence type="ECO:0000313" key="7">
    <source>
        <dbReference type="Proteomes" id="UP001528411"/>
    </source>
</evidence>
<keyword evidence="7" id="KW-1185">Reference proteome</keyword>
<dbReference type="RefSeq" id="WP_272181241.1">
    <property type="nucleotide sequence ID" value="NZ_JAQOMS010000002.1"/>
</dbReference>
<dbReference type="Gene3D" id="3.90.1590.10">
    <property type="entry name" value="glutathione-dependent formaldehyde- activating enzyme (gfa)"/>
    <property type="match status" value="1"/>
</dbReference>
<comment type="caution">
    <text evidence="6">The sequence shown here is derived from an EMBL/GenBank/DDBJ whole genome shotgun (WGS) entry which is preliminary data.</text>
</comment>
<sequence>MSDLLSGGCLCGEVQFELKSEFKTFYQCHCKQCQKLTGSAFASNLFTSIENINWIKGIDSISHFEDKEREFSKSFCRHCGSALPFINKRNTSLIVPAGSLDSKIGTQLQANIFVAEKASWSKDECNAKDFDGFPS</sequence>
<reference evidence="6 7" key="1">
    <citation type="submission" date="2023-01" db="EMBL/GenBank/DDBJ databases">
        <title>Psychrosphaera sp. nov., isolated from marine algae.</title>
        <authorList>
            <person name="Bayburt H."/>
            <person name="Choi B.J."/>
            <person name="Kim J.M."/>
            <person name="Choi D.G."/>
            <person name="Jeon C.O."/>
        </authorList>
    </citation>
    <scope>NUCLEOTIDE SEQUENCE [LARGE SCALE GENOMIC DNA]</scope>
    <source>
        <strain evidence="6 7">G1-22</strain>
    </source>
</reference>
<evidence type="ECO:0000256" key="2">
    <source>
        <dbReference type="ARBA" id="ARBA00022723"/>
    </source>
</evidence>
<dbReference type="PANTHER" id="PTHR33337">
    <property type="entry name" value="GFA DOMAIN-CONTAINING PROTEIN"/>
    <property type="match status" value="1"/>
</dbReference>
<protein>
    <submittedName>
        <fullName evidence="6">GFA family protein</fullName>
    </submittedName>
</protein>